<organism evidence="1 2">
    <name type="scientific">Fibrivirga algicola</name>
    <dbReference type="NCBI Taxonomy" id="2950420"/>
    <lineage>
        <taxon>Bacteria</taxon>
        <taxon>Pseudomonadati</taxon>
        <taxon>Bacteroidota</taxon>
        <taxon>Cytophagia</taxon>
        <taxon>Cytophagales</taxon>
        <taxon>Spirosomataceae</taxon>
        <taxon>Fibrivirga</taxon>
    </lineage>
</organism>
<reference evidence="1" key="1">
    <citation type="submission" date="2024-05" db="EMBL/GenBank/DDBJ databases">
        <authorList>
            <person name="Jung D.-H."/>
        </authorList>
    </citation>
    <scope>NUCLEOTIDE SEQUENCE</scope>
    <source>
        <strain evidence="1">JA-25</strain>
    </source>
</reference>
<protein>
    <submittedName>
        <fullName evidence="1">Uncharacterized protein</fullName>
    </submittedName>
</protein>
<dbReference type="Proteomes" id="UP000606008">
    <property type="component" value="Unassembled WGS sequence"/>
</dbReference>
<proteinExistence type="predicted"/>
<comment type="caution">
    <text evidence="1">The sequence shown here is derived from an EMBL/GenBank/DDBJ whole genome shotgun (WGS) entry which is preliminary data.</text>
</comment>
<evidence type="ECO:0000313" key="1">
    <source>
        <dbReference type="EMBL" id="NID08821.1"/>
    </source>
</evidence>
<sequence length="136" mass="15047">MTDREKYHGDVGRFLSGHDARSRTARYKRYKQERGHKPDSFARAEFFGINRINKLLGRKDCVGIRVYYGKTHEDKDGNIVDDGQGELIARMVIVGVRADGTDIFEDPTGQKDAGDGDALGDGHVCPQHCGNPPGSL</sequence>
<name>A0ABX0QA54_9BACT</name>
<dbReference type="EMBL" id="WAEL01000001">
    <property type="protein sequence ID" value="NID08821.1"/>
    <property type="molecule type" value="Genomic_DNA"/>
</dbReference>
<gene>
    <name evidence="1" type="ORF">F7231_01430</name>
</gene>
<keyword evidence="2" id="KW-1185">Reference proteome</keyword>
<dbReference type="RefSeq" id="WP_166690651.1">
    <property type="nucleotide sequence ID" value="NZ_WAEL01000001.1"/>
</dbReference>
<accession>A0ABX0QA54</accession>
<evidence type="ECO:0000313" key="2">
    <source>
        <dbReference type="Proteomes" id="UP000606008"/>
    </source>
</evidence>